<sequence>MSKHWLVTGGSGFVGRAFIQSRLAAGDQITALTRRTGDARAALDQNVTWVSHWAQIKTPVQRVMNLAGEGIADARWTQRRRDQLLASRVELTRDWIQALAAHPIEHVISASAIGWYPTGADPLDEQSPPGTGFASELCQQWEASLAGLDCPTAIVRIGVVLGPGGFLARMLPLFKVGLGGPLGSGIQGFSWIQRDDLVALFNWLSASDRVGVFNGVAPGAVTQKAMAQALGRVLGRPALMPTPGFAMKLAFGQMADELLLSGHFVEPKAACAAGFEFAHPEIEGAIAHSLP</sequence>
<evidence type="ECO:0000313" key="4">
    <source>
        <dbReference type="EMBL" id="QGG79438.1"/>
    </source>
</evidence>
<feature type="domain" description="DUF1731" evidence="3">
    <location>
        <begin position="242"/>
        <end position="288"/>
    </location>
</feature>
<protein>
    <submittedName>
        <fullName evidence="4">TIGR01777 family protein</fullName>
    </submittedName>
</protein>
<comment type="similarity">
    <text evidence="1">Belongs to the NAD(P)-dependent epimerase/dehydratase family. SDR39U1 subfamily.</text>
</comment>
<reference evidence="4 5" key="1">
    <citation type="submission" date="2019-11" db="EMBL/GenBank/DDBJ databases">
        <authorList>
            <person name="Khan S.A."/>
            <person name="Jeon C.O."/>
            <person name="Chun B.H."/>
        </authorList>
    </citation>
    <scope>NUCLEOTIDE SEQUENCE [LARGE SCALE GENOMIC DNA]</scope>
    <source>
        <strain evidence="4 5">IMCC 1097</strain>
    </source>
</reference>
<evidence type="ECO:0000259" key="2">
    <source>
        <dbReference type="Pfam" id="PF01370"/>
    </source>
</evidence>
<organism evidence="4 5">
    <name type="scientific">Litorivicinus lipolyticus</name>
    <dbReference type="NCBI Taxonomy" id="418701"/>
    <lineage>
        <taxon>Bacteria</taxon>
        <taxon>Pseudomonadati</taxon>
        <taxon>Pseudomonadota</taxon>
        <taxon>Gammaproteobacteria</taxon>
        <taxon>Oceanospirillales</taxon>
        <taxon>Litorivicinaceae</taxon>
        <taxon>Litorivicinus</taxon>
    </lineage>
</organism>
<dbReference type="InterPro" id="IPR001509">
    <property type="entry name" value="Epimerase_deHydtase"/>
</dbReference>
<dbReference type="KEGG" id="llp:GH975_02185"/>
<accession>A0A5Q2Q6J5</accession>
<dbReference type="OrthoDB" id="9801773at2"/>
<evidence type="ECO:0000313" key="5">
    <source>
        <dbReference type="Proteomes" id="UP000388235"/>
    </source>
</evidence>
<dbReference type="SUPFAM" id="SSF51735">
    <property type="entry name" value="NAD(P)-binding Rossmann-fold domains"/>
    <property type="match status" value="1"/>
</dbReference>
<dbReference type="InterPro" id="IPR010099">
    <property type="entry name" value="SDR39U1"/>
</dbReference>
<dbReference type="NCBIfam" id="TIGR01777">
    <property type="entry name" value="yfcH"/>
    <property type="match status" value="1"/>
</dbReference>
<dbReference type="Pfam" id="PF01370">
    <property type="entry name" value="Epimerase"/>
    <property type="match status" value="1"/>
</dbReference>
<dbReference type="Pfam" id="PF08338">
    <property type="entry name" value="DUF1731"/>
    <property type="match status" value="1"/>
</dbReference>
<dbReference type="InterPro" id="IPR013549">
    <property type="entry name" value="DUF1731"/>
</dbReference>
<dbReference type="EMBL" id="CP045871">
    <property type="protein sequence ID" value="QGG79438.1"/>
    <property type="molecule type" value="Genomic_DNA"/>
</dbReference>
<dbReference type="PANTHER" id="PTHR11092">
    <property type="entry name" value="SUGAR NUCLEOTIDE EPIMERASE RELATED"/>
    <property type="match status" value="1"/>
</dbReference>
<evidence type="ECO:0000256" key="1">
    <source>
        <dbReference type="ARBA" id="ARBA00009353"/>
    </source>
</evidence>
<evidence type="ECO:0000259" key="3">
    <source>
        <dbReference type="Pfam" id="PF08338"/>
    </source>
</evidence>
<gene>
    <name evidence="4" type="ORF">GH975_02185</name>
</gene>
<name>A0A5Q2Q6J5_9GAMM</name>
<dbReference type="Gene3D" id="3.40.50.720">
    <property type="entry name" value="NAD(P)-binding Rossmann-like Domain"/>
    <property type="match status" value="1"/>
</dbReference>
<feature type="domain" description="NAD-dependent epimerase/dehydratase" evidence="2">
    <location>
        <begin position="5"/>
        <end position="205"/>
    </location>
</feature>
<proteinExistence type="inferred from homology"/>
<dbReference type="AlphaFoldDB" id="A0A5Q2Q6J5"/>
<dbReference type="InterPro" id="IPR036291">
    <property type="entry name" value="NAD(P)-bd_dom_sf"/>
</dbReference>
<dbReference type="PANTHER" id="PTHR11092:SF0">
    <property type="entry name" value="EPIMERASE FAMILY PROTEIN SDR39U1"/>
    <property type="match status" value="1"/>
</dbReference>
<keyword evidence="5" id="KW-1185">Reference proteome</keyword>
<dbReference type="Proteomes" id="UP000388235">
    <property type="component" value="Chromosome"/>
</dbReference>
<dbReference type="RefSeq" id="WP_153712942.1">
    <property type="nucleotide sequence ID" value="NZ_CP045871.1"/>
</dbReference>